<dbReference type="RefSeq" id="WP_272746091.1">
    <property type="nucleotide sequence ID" value="NZ_JAQQKV010000005.1"/>
</dbReference>
<comment type="caution">
    <text evidence="6">The sequence shown here is derived from an EMBL/GenBank/DDBJ whole genome shotgun (WGS) entry which is preliminary data.</text>
</comment>
<evidence type="ECO:0000313" key="7">
    <source>
        <dbReference type="Proteomes" id="UP001218579"/>
    </source>
</evidence>
<sequence>MYDLIKTAPLAADILTDVLTFAGRYKAEKTFTVYNPATGAKIADVADMTAADCEAAIVSAKAAFPAWAKKTAAERAAIMRHWHGLIYKRKDALGQLLTLEQGKPIAEATSEVTFGANFIEWFAEEGKRLYGDVIPSHAPDKRCLVIKQPVGVVGAITPWNFPSAMITRKVAPALAAGCTIVIKPAEDTPLSALALAMLAEQAGFPEGVINVVTASSAPEVAGVLTSHPDVRKISFTGSTRVGKLLMQQCAGTLKKLSLELGGNAPFIVFDDADLDAAVTGAIATKLRNAGQTCVSANRFYVQKSVAAEFAKRLKAAVEALPVGDGLDGNTRIGPLINQAAIDKVSGLVKDAIDKGAKAELGGTRHDRGGNFFAPTILTGITPDMELATAEIFGPVAPLYEFETEEEVIRLANDTPYGLAAYFWARDIGRIFRVAEALEYGMVGANEVLSSNPATPFGGIKESGVGREGSRYGLEDFTEIKYLAIGL</sequence>
<dbReference type="InterPro" id="IPR029510">
    <property type="entry name" value="Ald_DH_CS_GLU"/>
</dbReference>
<organism evidence="6 7">
    <name type="scientific">Asticcacaulis machinosus</name>
    <dbReference type="NCBI Taxonomy" id="2984211"/>
    <lineage>
        <taxon>Bacteria</taxon>
        <taxon>Pseudomonadati</taxon>
        <taxon>Pseudomonadota</taxon>
        <taxon>Alphaproteobacteria</taxon>
        <taxon>Caulobacterales</taxon>
        <taxon>Caulobacteraceae</taxon>
        <taxon>Asticcacaulis</taxon>
    </lineage>
</organism>
<accession>A0ABT5HNQ8</accession>
<evidence type="ECO:0000313" key="6">
    <source>
        <dbReference type="EMBL" id="MDC7677770.1"/>
    </source>
</evidence>
<dbReference type="InterPro" id="IPR015590">
    <property type="entry name" value="Aldehyde_DH_dom"/>
</dbReference>
<dbReference type="SUPFAM" id="SSF53720">
    <property type="entry name" value="ALDH-like"/>
    <property type="match status" value="1"/>
</dbReference>
<keyword evidence="2 4" id="KW-0560">Oxidoreductase</keyword>
<dbReference type="InterPro" id="IPR016162">
    <property type="entry name" value="Ald_DH_N"/>
</dbReference>
<evidence type="ECO:0000256" key="2">
    <source>
        <dbReference type="ARBA" id="ARBA00023002"/>
    </source>
</evidence>
<keyword evidence="7" id="KW-1185">Reference proteome</keyword>
<proteinExistence type="inferred from homology"/>
<dbReference type="EMBL" id="JAQQKV010000005">
    <property type="protein sequence ID" value="MDC7677770.1"/>
    <property type="molecule type" value="Genomic_DNA"/>
</dbReference>
<reference evidence="6 7" key="1">
    <citation type="submission" date="2023-01" db="EMBL/GenBank/DDBJ databases">
        <title>Novel species of the genus Asticcacaulis isolated from rivers.</title>
        <authorList>
            <person name="Lu H."/>
        </authorList>
    </citation>
    <scope>NUCLEOTIDE SEQUENCE [LARGE SCALE GENOMIC DNA]</scope>
    <source>
        <strain evidence="6 7">LKC15W</strain>
    </source>
</reference>
<dbReference type="CDD" id="cd07103">
    <property type="entry name" value="ALDH_F5_SSADH_GabD"/>
    <property type="match status" value="1"/>
</dbReference>
<protein>
    <submittedName>
        <fullName evidence="6">NAD-dependent succinate-semialdehyde dehydrogenase</fullName>
    </submittedName>
</protein>
<dbReference type="NCBIfam" id="TIGR01780">
    <property type="entry name" value="SSADH"/>
    <property type="match status" value="1"/>
</dbReference>
<comment type="similarity">
    <text evidence="1 4">Belongs to the aldehyde dehydrogenase family.</text>
</comment>
<gene>
    <name evidence="6" type="ORF">PQU98_16620</name>
</gene>
<dbReference type="PANTHER" id="PTHR43353">
    <property type="entry name" value="SUCCINATE-SEMIALDEHYDE DEHYDROGENASE, MITOCHONDRIAL"/>
    <property type="match status" value="1"/>
</dbReference>
<dbReference type="Gene3D" id="3.40.605.10">
    <property type="entry name" value="Aldehyde Dehydrogenase, Chain A, domain 1"/>
    <property type="match status" value="1"/>
</dbReference>
<evidence type="ECO:0000256" key="1">
    <source>
        <dbReference type="ARBA" id="ARBA00009986"/>
    </source>
</evidence>
<evidence type="ECO:0000256" key="4">
    <source>
        <dbReference type="RuleBase" id="RU003345"/>
    </source>
</evidence>
<dbReference type="InterPro" id="IPR016163">
    <property type="entry name" value="Ald_DH_C"/>
</dbReference>
<dbReference type="Pfam" id="PF00171">
    <property type="entry name" value="Aldedh"/>
    <property type="match status" value="1"/>
</dbReference>
<feature type="domain" description="Aldehyde dehydrogenase" evidence="5">
    <location>
        <begin position="28"/>
        <end position="481"/>
    </location>
</feature>
<dbReference type="Gene3D" id="3.40.309.10">
    <property type="entry name" value="Aldehyde Dehydrogenase, Chain A, domain 2"/>
    <property type="match status" value="1"/>
</dbReference>
<dbReference type="Proteomes" id="UP001218579">
    <property type="component" value="Unassembled WGS sequence"/>
</dbReference>
<dbReference type="PROSITE" id="PS00687">
    <property type="entry name" value="ALDEHYDE_DEHYDR_GLU"/>
    <property type="match status" value="1"/>
</dbReference>
<dbReference type="InterPro" id="IPR050740">
    <property type="entry name" value="Aldehyde_DH_Superfamily"/>
</dbReference>
<evidence type="ECO:0000259" key="5">
    <source>
        <dbReference type="Pfam" id="PF00171"/>
    </source>
</evidence>
<dbReference type="InterPro" id="IPR010102">
    <property type="entry name" value="Succ_semiAld_DH"/>
</dbReference>
<feature type="active site" evidence="3">
    <location>
        <position position="259"/>
    </location>
</feature>
<name>A0ABT5HNQ8_9CAUL</name>
<evidence type="ECO:0000256" key="3">
    <source>
        <dbReference type="PROSITE-ProRule" id="PRU10007"/>
    </source>
</evidence>
<dbReference type="InterPro" id="IPR016161">
    <property type="entry name" value="Ald_DH/histidinol_DH"/>
</dbReference>
<dbReference type="PANTHER" id="PTHR43353:SF5">
    <property type="entry name" value="SUCCINATE-SEMIALDEHYDE DEHYDROGENASE, MITOCHONDRIAL"/>
    <property type="match status" value="1"/>
</dbReference>